<dbReference type="GO" id="GO:0004185">
    <property type="term" value="F:serine-type carboxypeptidase activity"/>
    <property type="evidence" value="ECO:0007669"/>
    <property type="project" value="InterPro"/>
</dbReference>
<dbReference type="GO" id="GO:0016747">
    <property type="term" value="F:acyltransferase activity, transferring groups other than amino-acyl groups"/>
    <property type="evidence" value="ECO:0007669"/>
    <property type="project" value="TreeGrafter"/>
</dbReference>
<dbReference type="InterPro" id="IPR001563">
    <property type="entry name" value="Peptidase_S10"/>
</dbReference>
<dbReference type="Pfam" id="PF00450">
    <property type="entry name" value="Peptidase_S10"/>
    <property type="match status" value="2"/>
</dbReference>
<sequence length="409" mass="46766">MAFDFATFDGSLPSFTINPYSWTKIANIIFLDFPVGAGFSYATTSQGYTSGDTKSAKQNYAFLRKWLFNHPTFLRNRLYIAGDSYGGKNTPMVALEIAKGGLNNSLRQLLCNWQDSLVVPFQGNEAGLQPQMSLHGYVIGNPVTDENKDKNERVPYAHRMALISDEYYELAKNSCRGDYLSPDPNNVQCLYALRLIREEQNYATSYVWANDEVVQEALHIRKGTIKEWKRCNKRIFYEEDVESVFKYHQLLSERGYQVLVYSGDHDMSIPYMSTLKWIHALSLTVDDEWRPWTVDGQVAGYTERYKNNEAYLTFATVKARANLIDSAFSMNIVNRRRGRLFRERAMRGGETTTGESGNSAERERETPEALRCGEEETRHAGSIAALWRCGGGTERRQCGGRRRRQSKKI</sequence>
<evidence type="ECO:0000256" key="1">
    <source>
        <dbReference type="ARBA" id="ARBA00009431"/>
    </source>
</evidence>
<comment type="caution">
    <text evidence="3">The sequence shown here is derived from an EMBL/GenBank/DDBJ whole genome shotgun (WGS) entry which is preliminary data.</text>
</comment>
<evidence type="ECO:0000256" key="2">
    <source>
        <dbReference type="SAM" id="MobiDB-lite"/>
    </source>
</evidence>
<dbReference type="PRINTS" id="PR00724">
    <property type="entry name" value="CRBOXYPTASEC"/>
</dbReference>
<evidence type="ECO:0008006" key="5">
    <source>
        <dbReference type="Google" id="ProtNLM"/>
    </source>
</evidence>
<reference evidence="3" key="1">
    <citation type="submission" date="2019-10" db="EMBL/GenBank/DDBJ databases">
        <authorList>
            <person name="Zhang R."/>
            <person name="Pan Y."/>
            <person name="Wang J."/>
            <person name="Ma R."/>
            <person name="Yu S."/>
        </authorList>
    </citation>
    <scope>NUCLEOTIDE SEQUENCE</scope>
    <source>
        <strain evidence="3">LA-IB0</strain>
        <tissue evidence="3">Leaf</tissue>
    </source>
</reference>
<protein>
    <recommendedName>
        <fullName evidence="5">Serine carboxypeptidase</fullName>
    </recommendedName>
</protein>
<dbReference type="Proteomes" id="UP000826271">
    <property type="component" value="Unassembled WGS sequence"/>
</dbReference>
<feature type="region of interest" description="Disordered" evidence="2">
    <location>
        <begin position="345"/>
        <end position="377"/>
    </location>
</feature>
<dbReference type="SUPFAM" id="SSF53474">
    <property type="entry name" value="alpha/beta-Hydrolases"/>
    <property type="match status" value="1"/>
</dbReference>
<dbReference type="GO" id="GO:0006508">
    <property type="term" value="P:proteolysis"/>
    <property type="evidence" value="ECO:0007669"/>
    <property type="project" value="InterPro"/>
</dbReference>
<gene>
    <name evidence="3" type="ORF">BUALT_Bualt15G0052700</name>
</gene>
<evidence type="ECO:0000313" key="3">
    <source>
        <dbReference type="EMBL" id="KAG8368506.1"/>
    </source>
</evidence>
<keyword evidence="4" id="KW-1185">Reference proteome</keyword>
<accession>A0AAV6WKH0</accession>
<dbReference type="PANTHER" id="PTHR11802">
    <property type="entry name" value="SERINE PROTEASE FAMILY S10 SERINE CARBOXYPEPTIDASE"/>
    <property type="match status" value="1"/>
</dbReference>
<dbReference type="Gene3D" id="3.40.50.1820">
    <property type="entry name" value="alpha/beta hydrolase"/>
    <property type="match status" value="1"/>
</dbReference>
<feature type="compositionally biased region" description="Basic and acidic residues" evidence="2">
    <location>
        <begin position="360"/>
        <end position="377"/>
    </location>
</feature>
<dbReference type="AlphaFoldDB" id="A0AAV6WKH0"/>
<organism evidence="3 4">
    <name type="scientific">Buddleja alternifolia</name>
    <dbReference type="NCBI Taxonomy" id="168488"/>
    <lineage>
        <taxon>Eukaryota</taxon>
        <taxon>Viridiplantae</taxon>
        <taxon>Streptophyta</taxon>
        <taxon>Embryophyta</taxon>
        <taxon>Tracheophyta</taxon>
        <taxon>Spermatophyta</taxon>
        <taxon>Magnoliopsida</taxon>
        <taxon>eudicotyledons</taxon>
        <taxon>Gunneridae</taxon>
        <taxon>Pentapetalae</taxon>
        <taxon>asterids</taxon>
        <taxon>lamiids</taxon>
        <taxon>Lamiales</taxon>
        <taxon>Scrophulariaceae</taxon>
        <taxon>Buddlejeae</taxon>
        <taxon>Buddleja</taxon>
    </lineage>
</organism>
<dbReference type="GO" id="GO:0019748">
    <property type="term" value="P:secondary metabolic process"/>
    <property type="evidence" value="ECO:0007669"/>
    <property type="project" value="TreeGrafter"/>
</dbReference>
<dbReference type="InterPro" id="IPR029058">
    <property type="entry name" value="AB_hydrolase_fold"/>
</dbReference>
<proteinExistence type="inferred from homology"/>
<evidence type="ECO:0000313" key="4">
    <source>
        <dbReference type="Proteomes" id="UP000826271"/>
    </source>
</evidence>
<name>A0AAV6WKH0_9LAMI</name>
<dbReference type="EMBL" id="WHWC01000015">
    <property type="protein sequence ID" value="KAG8368506.1"/>
    <property type="molecule type" value="Genomic_DNA"/>
</dbReference>
<dbReference type="PANTHER" id="PTHR11802:SF224">
    <property type="entry name" value="SERINE CARBOXYPEPTIDASE-LIKE 7 ISOFORM X1"/>
    <property type="match status" value="1"/>
</dbReference>
<comment type="similarity">
    <text evidence="1">Belongs to the peptidase S10 family.</text>
</comment>